<dbReference type="PANTHER" id="PTHR33799:SF1">
    <property type="entry name" value="PTS SYSTEM MANNOSE-SPECIFIC EIIAB COMPONENT-RELATED"/>
    <property type="match status" value="1"/>
</dbReference>
<dbReference type="EMBL" id="WUUQ01000007">
    <property type="protein sequence ID" value="MXQ74403.1"/>
    <property type="molecule type" value="Genomic_DNA"/>
</dbReference>
<dbReference type="GO" id="GO:0009401">
    <property type="term" value="P:phosphoenolpyruvate-dependent sugar phosphotransferase system"/>
    <property type="evidence" value="ECO:0007669"/>
    <property type="project" value="InterPro"/>
</dbReference>
<dbReference type="SUPFAM" id="SSF53062">
    <property type="entry name" value="PTS system fructose IIA component-like"/>
    <property type="match status" value="1"/>
</dbReference>
<dbReference type="PANTHER" id="PTHR33799">
    <property type="entry name" value="PTS PERMEASE-RELATED-RELATED"/>
    <property type="match status" value="1"/>
</dbReference>
<evidence type="ECO:0000313" key="3">
    <source>
        <dbReference type="EMBL" id="MXQ74403.1"/>
    </source>
</evidence>
<reference evidence="3 4" key="1">
    <citation type="submission" date="2019-12" db="EMBL/GenBank/DDBJ databases">
        <authorList>
            <person name="Yang R."/>
        </authorList>
    </citation>
    <scope>NUCLEOTIDE SEQUENCE [LARGE SCALE GENOMIC DNA]</scope>
    <source>
        <strain evidence="3 4">DONG20-135</strain>
    </source>
</reference>
<keyword evidence="1" id="KW-0808">Transferase</keyword>
<keyword evidence="3" id="KW-0762">Sugar transport</keyword>
<dbReference type="InterPro" id="IPR051471">
    <property type="entry name" value="Bacterial_PTS_sugar_comp"/>
</dbReference>
<dbReference type="InterPro" id="IPR004701">
    <property type="entry name" value="PTS_EIIA_man-typ"/>
</dbReference>
<dbReference type="Gene3D" id="3.40.50.510">
    <property type="entry name" value="Phosphotransferase system, mannose-type IIA component"/>
    <property type="match status" value="1"/>
</dbReference>
<protein>
    <submittedName>
        <fullName evidence="3">PTS sugar transporter subunit IIA</fullName>
    </submittedName>
</protein>
<keyword evidence="4" id="KW-1185">Reference proteome</keyword>
<accession>A0A6N8UCG2</accession>
<organism evidence="3 4">
    <name type="scientific">Copranaerobaculum intestinale</name>
    <dbReference type="NCBI Taxonomy" id="2692629"/>
    <lineage>
        <taxon>Bacteria</taxon>
        <taxon>Bacillati</taxon>
        <taxon>Bacillota</taxon>
        <taxon>Erysipelotrichia</taxon>
        <taxon>Erysipelotrichales</taxon>
        <taxon>Erysipelotrichaceae</taxon>
        <taxon>Copranaerobaculum</taxon>
    </lineage>
</organism>
<reference evidence="3 4" key="2">
    <citation type="submission" date="2020-01" db="EMBL/GenBank/DDBJ databases">
        <title>Clostridiaceae sp. nov. isolated from the gut of human by culturomics.</title>
        <authorList>
            <person name="Chang Y."/>
        </authorList>
    </citation>
    <scope>NUCLEOTIDE SEQUENCE [LARGE SCALE GENOMIC DNA]</scope>
    <source>
        <strain evidence="3 4">DONG20-135</strain>
    </source>
</reference>
<feature type="domain" description="PTS EIIA type-4" evidence="2">
    <location>
        <begin position="1"/>
        <end position="122"/>
    </location>
</feature>
<dbReference type="GO" id="GO:0016740">
    <property type="term" value="F:transferase activity"/>
    <property type="evidence" value="ECO:0007669"/>
    <property type="project" value="UniProtKB-KW"/>
</dbReference>
<gene>
    <name evidence="3" type="ORF">GSF08_10750</name>
</gene>
<dbReference type="GO" id="GO:0016020">
    <property type="term" value="C:membrane"/>
    <property type="evidence" value="ECO:0007669"/>
    <property type="project" value="InterPro"/>
</dbReference>
<evidence type="ECO:0000259" key="2">
    <source>
        <dbReference type="PROSITE" id="PS51096"/>
    </source>
</evidence>
<proteinExistence type="predicted"/>
<dbReference type="RefSeq" id="WP_160625791.1">
    <property type="nucleotide sequence ID" value="NZ_WUUQ01000007.1"/>
</dbReference>
<dbReference type="AlphaFoldDB" id="A0A6N8UCG2"/>
<dbReference type="InterPro" id="IPR036662">
    <property type="entry name" value="PTS_EIIA_man-typ_sf"/>
</dbReference>
<dbReference type="Pfam" id="PF03610">
    <property type="entry name" value="EIIA-man"/>
    <property type="match status" value="1"/>
</dbReference>
<name>A0A6N8UCG2_9FIRM</name>
<comment type="caution">
    <text evidence="3">The sequence shown here is derived from an EMBL/GenBank/DDBJ whole genome shotgun (WGS) entry which is preliminary data.</text>
</comment>
<dbReference type="PROSITE" id="PS51096">
    <property type="entry name" value="PTS_EIIA_TYPE_4"/>
    <property type="match status" value="1"/>
</dbReference>
<dbReference type="Proteomes" id="UP000434036">
    <property type="component" value="Unassembled WGS sequence"/>
</dbReference>
<evidence type="ECO:0000256" key="1">
    <source>
        <dbReference type="ARBA" id="ARBA00022679"/>
    </source>
</evidence>
<evidence type="ECO:0000313" key="4">
    <source>
        <dbReference type="Proteomes" id="UP000434036"/>
    </source>
</evidence>
<sequence>MAKLVLASHGALAQGMADSLKMIVGEGASRLEVYCLHPGENPDDYAKAKKQEIEASKETHIFVADIQGGSVHTALMQLTSIKNVFVISGMNMPLVMELMFAIQDDIQETDIMTIVEGARAGIDCKRLQCVCSDEDF</sequence>
<keyword evidence="3" id="KW-0813">Transport</keyword>